<dbReference type="Proteomes" id="UP000515156">
    <property type="component" value="Chromosome 1"/>
</dbReference>
<dbReference type="GO" id="GO:0005525">
    <property type="term" value="F:GTP binding"/>
    <property type="evidence" value="ECO:0007669"/>
    <property type="project" value="UniProtKB-KW"/>
</dbReference>
<evidence type="ECO:0000256" key="2">
    <source>
        <dbReference type="ARBA" id="ARBA00022741"/>
    </source>
</evidence>
<sequence length="268" mass="30693">MSPELRLALVGKIGTGKSATGNTILGREEFRTELSLSAISKVCSKGSRTWNGRKLVVVDTPGLFDPELTLEQSIKEIGRCVVLSFPGLHAIIQVFSLTSRLTEEEREAFHLINDIFGDEGTKYMIILFTRLDELKGRTLESYLHANKTRDVEMLIDHCEGRFIAFNNKAPEEELKRQVSKLIDMVDDLVMKNGETCYSNKMFIKAEIELREERKRMRKEIRAIHKKERKLLKAMESRHLTSSDGELREVREMGRENICMGLLKNCCII</sequence>
<dbReference type="CDD" id="cd01852">
    <property type="entry name" value="AIG1"/>
    <property type="match status" value="1"/>
</dbReference>
<keyword evidence="2" id="KW-0547">Nucleotide-binding</keyword>
<feature type="domain" description="AIG1-type G" evidence="4">
    <location>
        <begin position="2"/>
        <end position="206"/>
    </location>
</feature>
<dbReference type="Gene3D" id="3.40.50.300">
    <property type="entry name" value="P-loop containing nucleotide triphosphate hydrolases"/>
    <property type="match status" value="1"/>
</dbReference>
<dbReference type="PROSITE" id="PS51720">
    <property type="entry name" value="G_AIG1"/>
    <property type="match status" value="1"/>
</dbReference>
<accession>A0A6P7XFZ0</accession>
<dbReference type="AlphaFoldDB" id="A0A6P7XFZ0"/>
<evidence type="ECO:0000259" key="4">
    <source>
        <dbReference type="PROSITE" id="PS51720"/>
    </source>
</evidence>
<keyword evidence="3" id="KW-0342">GTP-binding</keyword>
<dbReference type="FunFam" id="3.40.50.300:FF:000366">
    <property type="entry name" value="GTPase, IMAP family member 2"/>
    <property type="match status" value="1"/>
</dbReference>
<evidence type="ECO:0000313" key="5">
    <source>
        <dbReference type="Proteomes" id="UP000515156"/>
    </source>
</evidence>
<proteinExistence type="inferred from homology"/>
<dbReference type="InterPro" id="IPR006703">
    <property type="entry name" value="G_AIG1"/>
</dbReference>
<dbReference type="InterPro" id="IPR027417">
    <property type="entry name" value="P-loop_NTPase"/>
</dbReference>
<dbReference type="KEGG" id="muo:115465607"/>
<organism evidence="5 6">
    <name type="scientific">Microcaecilia unicolor</name>
    <dbReference type="NCBI Taxonomy" id="1415580"/>
    <lineage>
        <taxon>Eukaryota</taxon>
        <taxon>Metazoa</taxon>
        <taxon>Chordata</taxon>
        <taxon>Craniata</taxon>
        <taxon>Vertebrata</taxon>
        <taxon>Euteleostomi</taxon>
        <taxon>Amphibia</taxon>
        <taxon>Gymnophiona</taxon>
        <taxon>Siphonopidae</taxon>
        <taxon>Microcaecilia</taxon>
    </lineage>
</organism>
<name>A0A6P7XFZ0_9AMPH</name>
<dbReference type="FunCoup" id="A0A6P7XFZ0">
    <property type="interactions" value="17"/>
</dbReference>
<protein>
    <submittedName>
        <fullName evidence="6">GTPase IMAP family member 9-like</fullName>
    </submittedName>
</protein>
<dbReference type="InParanoid" id="A0A6P7XFZ0"/>
<dbReference type="Pfam" id="PF04548">
    <property type="entry name" value="AIG1"/>
    <property type="match status" value="1"/>
</dbReference>
<gene>
    <name evidence="6" type="primary">LOC115465607</name>
</gene>
<dbReference type="GeneID" id="115465607"/>
<evidence type="ECO:0000313" key="6">
    <source>
        <dbReference type="RefSeq" id="XP_030052111.1"/>
    </source>
</evidence>
<dbReference type="InterPro" id="IPR045058">
    <property type="entry name" value="GIMA/IAN/Toc"/>
</dbReference>
<dbReference type="OrthoDB" id="8954335at2759"/>
<dbReference type="PANTHER" id="PTHR10903">
    <property type="entry name" value="GTPASE, IMAP FAMILY MEMBER-RELATED"/>
    <property type="match status" value="1"/>
</dbReference>
<comment type="similarity">
    <text evidence="1">Belongs to the TRAFAC class TrmE-Era-EngA-EngB-Septin-like GTPase superfamily. AIG1/Toc34/Toc159-like paraseptin GTPase family. IAN subfamily.</text>
</comment>
<dbReference type="SUPFAM" id="SSF52540">
    <property type="entry name" value="P-loop containing nucleoside triphosphate hydrolases"/>
    <property type="match status" value="1"/>
</dbReference>
<evidence type="ECO:0000256" key="3">
    <source>
        <dbReference type="ARBA" id="ARBA00023134"/>
    </source>
</evidence>
<evidence type="ECO:0000256" key="1">
    <source>
        <dbReference type="ARBA" id="ARBA00008535"/>
    </source>
</evidence>
<dbReference type="RefSeq" id="XP_030052111.1">
    <property type="nucleotide sequence ID" value="XM_030196251.1"/>
</dbReference>
<reference evidence="6" key="1">
    <citation type="submission" date="2025-08" db="UniProtKB">
        <authorList>
            <consortium name="RefSeq"/>
        </authorList>
    </citation>
    <scope>IDENTIFICATION</scope>
</reference>
<keyword evidence="5" id="KW-1185">Reference proteome</keyword>
<dbReference type="PANTHER" id="PTHR10903:SF170">
    <property type="entry name" value="GTPASE IMAP FAMILY MEMBER 7"/>
    <property type="match status" value="1"/>
</dbReference>